<dbReference type="EMBL" id="KZ995439">
    <property type="protein sequence ID" value="RKO90671.1"/>
    <property type="molecule type" value="Genomic_DNA"/>
</dbReference>
<reference evidence="3" key="1">
    <citation type="journal article" date="2018" name="Nat. Microbiol.">
        <title>Leveraging single-cell genomics to expand the fungal tree of life.</title>
        <authorList>
            <person name="Ahrendt S.R."/>
            <person name="Quandt C.A."/>
            <person name="Ciobanu D."/>
            <person name="Clum A."/>
            <person name="Salamov A."/>
            <person name="Andreopoulos B."/>
            <person name="Cheng J.F."/>
            <person name="Woyke T."/>
            <person name="Pelin A."/>
            <person name="Henrissat B."/>
            <person name="Reynolds N.K."/>
            <person name="Benny G.L."/>
            <person name="Smith M.E."/>
            <person name="James T.Y."/>
            <person name="Grigoriev I.V."/>
        </authorList>
    </citation>
    <scope>NUCLEOTIDE SEQUENCE [LARGE SCALE GENOMIC DNA]</scope>
</reference>
<evidence type="ECO:0000256" key="1">
    <source>
        <dbReference type="SAM" id="MobiDB-lite"/>
    </source>
</evidence>
<gene>
    <name evidence="2" type="ORF">BDK51DRAFT_27419</name>
</gene>
<dbReference type="Proteomes" id="UP000269721">
    <property type="component" value="Unassembled WGS sequence"/>
</dbReference>
<evidence type="ECO:0000313" key="3">
    <source>
        <dbReference type="Proteomes" id="UP000269721"/>
    </source>
</evidence>
<dbReference type="PROSITE" id="PS51257">
    <property type="entry name" value="PROKAR_LIPOPROTEIN"/>
    <property type="match status" value="1"/>
</dbReference>
<evidence type="ECO:0000313" key="2">
    <source>
        <dbReference type="EMBL" id="RKO90671.1"/>
    </source>
</evidence>
<proteinExistence type="predicted"/>
<keyword evidence="3" id="KW-1185">Reference proteome</keyword>
<feature type="compositionally biased region" description="Low complexity" evidence="1">
    <location>
        <begin position="77"/>
        <end position="96"/>
    </location>
</feature>
<feature type="compositionally biased region" description="Pro residues" evidence="1">
    <location>
        <begin position="97"/>
        <end position="121"/>
    </location>
</feature>
<protein>
    <submittedName>
        <fullName evidence="2">Uncharacterized protein</fullName>
    </submittedName>
</protein>
<name>A0A4P9WDB4_9FUNG</name>
<sequence>MDRPISSISAFGGGCSRWLKLWSMGTRGRRAQLMLLARSVNKEDKPLTARRGTWMLAPEEVKKVVKLVDEPTVGFFQSPITQPQPEQQQQKQKWYPPSNPPSNPSSPLPHPRRPSLPPPPRTLNCHRFSPPHRRHLHLGSIPFPDVVREQKAPVSPYGAYGHWWPNGTLLVESHLPPSPALHTLFGFEILVYTFLHLPLSLIRTPQTPLSPLLISFGPSELRFRGGWPIAEDSMVRGRYKHGGRWRGKGGNIYILPIPVPKFFAPRDDQDAAEIEVTLVRVEYVEDESKADAA</sequence>
<dbReference type="AlphaFoldDB" id="A0A4P9WDB4"/>
<organism evidence="2 3">
    <name type="scientific">Blyttiomyces helicus</name>
    <dbReference type="NCBI Taxonomy" id="388810"/>
    <lineage>
        <taxon>Eukaryota</taxon>
        <taxon>Fungi</taxon>
        <taxon>Fungi incertae sedis</taxon>
        <taxon>Chytridiomycota</taxon>
        <taxon>Chytridiomycota incertae sedis</taxon>
        <taxon>Chytridiomycetes</taxon>
        <taxon>Chytridiomycetes incertae sedis</taxon>
        <taxon>Blyttiomyces</taxon>
    </lineage>
</organism>
<feature type="region of interest" description="Disordered" evidence="1">
    <location>
        <begin position="76"/>
        <end position="123"/>
    </location>
</feature>
<accession>A0A4P9WDB4</accession>